<feature type="compositionally biased region" description="Polar residues" evidence="10">
    <location>
        <begin position="84"/>
        <end position="94"/>
    </location>
</feature>
<evidence type="ECO:0000256" key="9">
    <source>
        <dbReference type="PROSITE-ProRule" id="PRU00175"/>
    </source>
</evidence>
<evidence type="ECO:0000256" key="8">
    <source>
        <dbReference type="ARBA" id="ARBA00022840"/>
    </source>
</evidence>
<evidence type="ECO:0000256" key="4">
    <source>
        <dbReference type="ARBA" id="ARBA00022771"/>
    </source>
</evidence>
<feature type="domain" description="Helicase ATP-binding" evidence="12">
    <location>
        <begin position="541"/>
        <end position="738"/>
    </location>
</feature>
<dbReference type="STRING" id="644352.J3NP23"/>
<dbReference type="Gene3D" id="3.30.40.10">
    <property type="entry name" value="Zinc/RING finger domain, C3HC4 (zinc finger)"/>
    <property type="match status" value="1"/>
</dbReference>
<dbReference type="PANTHER" id="PTHR45626:SF17">
    <property type="entry name" value="HELICASE-LIKE TRANSCRIPTION FACTOR"/>
    <property type="match status" value="1"/>
</dbReference>
<feature type="region of interest" description="Disordered" evidence="10">
    <location>
        <begin position="1"/>
        <end position="192"/>
    </location>
</feature>
<feature type="compositionally biased region" description="Basic residues" evidence="10">
    <location>
        <begin position="1269"/>
        <end position="1285"/>
    </location>
</feature>
<evidence type="ECO:0000256" key="1">
    <source>
        <dbReference type="ARBA" id="ARBA00007025"/>
    </source>
</evidence>
<feature type="compositionally biased region" description="Basic and acidic residues" evidence="10">
    <location>
        <begin position="225"/>
        <end position="237"/>
    </location>
</feature>
<dbReference type="PROSITE" id="PS51194">
    <property type="entry name" value="HELICASE_CTER"/>
    <property type="match status" value="1"/>
</dbReference>
<dbReference type="GO" id="GO:0006281">
    <property type="term" value="P:DNA repair"/>
    <property type="evidence" value="ECO:0007669"/>
    <property type="project" value="TreeGrafter"/>
</dbReference>
<feature type="compositionally biased region" description="Acidic residues" evidence="10">
    <location>
        <begin position="139"/>
        <end position="149"/>
    </location>
</feature>
<dbReference type="GO" id="GO:0016787">
    <property type="term" value="F:hydrolase activity"/>
    <property type="evidence" value="ECO:0007669"/>
    <property type="project" value="UniProtKB-KW"/>
</dbReference>
<evidence type="ECO:0000259" key="11">
    <source>
        <dbReference type="PROSITE" id="PS50089"/>
    </source>
</evidence>
<dbReference type="EMBL" id="GL385396">
    <property type="protein sequence ID" value="EJT77926.1"/>
    <property type="molecule type" value="Genomic_DNA"/>
</dbReference>
<dbReference type="InterPro" id="IPR027417">
    <property type="entry name" value="P-loop_NTPase"/>
</dbReference>
<feature type="compositionally biased region" description="Acidic residues" evidence="10">
    <location>
        <begin position="95"/>
        <end position="112"/>
    </location>
</feature>
<dbReference type="SMART" id="SM00487">
    <property type="entry name" value="DEXDc"/>
    <property type="match status" value="1"/>
</dbReference>
<dbReference type="InterPro" id="IPR018957">
    <property type="entry name" value="Znf_C3HC4_RING-type"/>
</dbReference>
<dbReference type="GO" id="GO:0004386">
    <property type="term" value="F:helicase activity"/>
    <property type="evidence" value="ECO:0007669"/>
    <property type="project" value="UniProtKB-KW"/>
</dbReference>
<dbReference type="InterPro" id="IPR050628">
    <property type="entry name" value="SNF2_RAD54_helicase_TF"/>
</dbReference>
<evidence type="ECO:0000256" key="10">
    <source>
        <dbReference type="SAM" id="MobiDB-lite"/>
    </source>
</evidence>
<feature type="region of interest" description="Disordered" evidence="10">
    <location>
        <begin position="1007"/>
        <end position="1046"/>
    </location>
</feature>
<keyword evidence="2" id="KW-0479">Metal-binding</keyword>
<dbReference type="eggNOG" id="KOG1001">
    <property type="taxonomic scope" value="Eukaryota"/>
</dbReference>
<keyword evidence="8" id="KW-0067">ATP-binding</keyword>
<dbReference type="SMART" id="SM00490">
    <property type="entry name" value="HELICc"/>
    <property type="match status" value="1"/>
</dbReference>
<reference evidence="15" key="4">
    <citation type="journal article" date="2015" name="G3 (Bethesda)">
        <title>Genome sequences of three phytopathogenic species of the Magnaporthaceae family of fungi.</title>
        <authorList>
            <person name="Okagaki L.H."/>
            <person name="Nunes C.C."/>
            <person name="Sailsbery J."/>
            <person name="Clay B."/>
            <person name="Brown D."/>
            <person name="John T."/>
            <person name="Oh Y."/>
            <person name="Young N."/>
            <person name="Fitzgerald M."/>
            <person name="Haas B.J."/>
            <person name="Zeng Q."/>
            <person name="Young S."/>
            <person name="Adiconis X."/>
            <person name="Fan L."/>
            <person name="Levin J.Z."/>
            <person name="Mitchell T.K."/>
            <person name="Okubara P.A."/>
            <person name="Farman M.L."/>
            <person name="Kohn L.M."/>
            <person name="Birren B."/>
            <person name="Ma L.-J."/>
            <person name="Dean R.A."/>
        </authorList>
    </citation>
    <scope>NUCLEOTIDE SEQUENCE</scope>
    <source>
        <strain evidence="15">R3-111a-1</strain>
    </source>
</reference>
<evidence type="ECO:0000313" key="14">
    <source>
        <dbReference type="EMBL" id="EJT77926.1"/>
    </source>
</evidence>
<dbReference type="Pfam" id="PF00176">
    <property type="entry name" value="SNF2-rel_dom"/>
    <property type="match status" value="1"/>
</dbReference>
<reference evidence="16" key="1">
    <citation type="submission" date="2010-07" db="EMBL/GenBank/DDBJ databases">
        <title>The genome sequence of Gaeumannomyces graminis var. tritici strain R3-111a-1.</title>
        <authorList>
            <consortium name="The Broad Institute Genome Sequencing Platform"/>
            <person name="Ma L.-J."/>
            <person name="Dead R."/>
            <person name="Young S."/>
            <person name="Zeng Q."/>
            <person name="Koehrsen M."/>
            <person name="Alvarado L."/>
            <person name="Berlin A."/>
            <person name="Chapman S.B."/>
            <person name="Chen Z."/>
            <person name="Freedman E."/>
            <person name="Gellesch M."/>
            <person name="Goldberg J."/>
            <person name="Griggs A."/>
            <person name="Gujja S."/>
            <person name="Heilman E.R."/>
            <person name="Heiman D."/>
            <person name="Hepburn T."/>
            <person name="Howarth C."/>
            <person name="Jen D."/>
            <person name="Larson L."/>
            <person name="Mehta T."/>
            <person name="Neiman D."/>
            <person name="Pearson M."/>
            <person name="Roberts A."/>
            <person name="Saif S."/>
            <person name="Shea T."/>
            <person name="Shenoy N."/>
            <person name="Sisk P."/>
            <person name="Stolte C."/>
            <person name="Sykes S."/>
            <person name="Walk T."/>
            <person name="White J."/>
            <person name="Yandava C."/>
            <person name="Haas B."/>
            <person name="Nusbaum C."/>
            <person name="Birren B."/>
        </authorList>
    </citation>
    <scope>NUCLEOTIDE SEQUENCE [LARGE SCALE GENOMIC DNA]</scope>
    <source>
        <strain evidence="16">R3-111a-1</strain>
    </source>
</reference>
<dbReference type="Gene3D" id="3.40.50.10810">
    <property type="entry name" value="Tandem AAA-ATPase domain"/>
    <property type="match status" value="1"/>
</dbReference>
<reference evidence="14" key="2">
    <citation type="submission" date="2010-07" db="EMBL/GenBank/DDBJ databases">
        <authorList>
            <consortium name="The Broad Institute Genome Sequencing Platform"/>
            <consortium name="Broad Institute Genome Sequencing Center for Infectious Disease"/>
            <person name="Ma L.-J."/>
            <person name="Dead R."/>
            <person name="Young S."/>
            <person name="Zeng Q."/>
            <person name="Koehrsen M."/>
            <person name="Alvarado L."/>
            <person name="Berlin A."/>
            <person name="Chapman S.B."/>
            <person name="Chen Z."/>
            <person name="Freedman E."/>
            <person name="Gellesch M."/>
            <person name="Goldberg J."/>
            <person name="Griggs A."/>
            <person name="Gujja S."/>
            <person name="Heilman E.R."/>
            <person name="Heiman D."/>
            <person name="Hepburn T."/>
            <person name="Howarth C."/>
            <person name="Jen D."/>
            <person name="Larson L."/>
            <person name="Mehta T."/>
            <person name="Neiman D."/>
            <person name="Pearson M."/>
            <person name="Roberts A."/>
            <person name="Saif S."/>
            <person name="Shea T."/>
            <person name="Shenoy N."/>
            <person name="Sisk P."/>
            <person name="Stolte C."/>
            <person name="Sykes S."/>
            <person name="Walk T."/>
            <person name="White J."/>
            <person name="Yandava C."/>
            <person name="Haas B."/>
            <person name="Nusbaum C."/>
            <person name="Birren B."/>
        </authorList>
    </citation>
    <scope>NUCLEOTIDE SEQUENCE</scope>
    <source>
        <strain evidence="14">R3-111a-1</strain>
    </source>
</reference>
<feature type="region of interest" description="Disordered" evidence="10">
    <location>
        <begin position="1242"/>
        <end position="1285"/>
    </location>
</feature>
<feature type="region of interest" description="Disordered" evidence="10">
    <location>
        <begin position="323"/>
        <end position="383"/>
    </location>
</feature>
<dbReference type="HOGENOM" id="CLU_248982_0_0_1"/>
<evidence type="ECO:0000259" key="13">
    <source>
        <dbReference type="PROSITE" id="PS51194"/>
    </source>
</evidence>
<dbReference type="InterPro" id="IPR014001">
    <property type="entry name" value="Helicase_ATP-bd"/>
</dbReference>
<dbReference type="SMART" id="SM00184">
    <property type="entry name" value="RING"/>
    <property type="match status" value="1"/>
</dbReference>
<dbReference type="InterPro" id="IPR038718">
    <property type="entry name" value="SNF2-like_sf"/>
</dbReference>
<dbReference type="VEuPathDB" id="FungiDB:GGTG_03029"/>
<name>J3NP23_GAET3</name>
<dbReference type="InterPro" id="IPR017907">
    <property type="entry name" value="Znf_RING_CS"/>
</dbReference>
<feature type="compositionally biased region" description="Low complexity" evidence="10">
    <location>
        <begin position="1420"/>
        <end position="1446"/>
    </location>
</feature>
<evidence type="ECO:0000259" key="12">
    <source>
        <dbReference type="PROSITE" id="PS51192"/>
    </source>
</evidence>
<keyword evidence="3" id="KW-0547">Nucleotide-binding</keyword>
<feature type="compositionally biased region" description="Acidic residues" evidence="10">
    <location>
        <begin position="1459"/>
        <end position="1474"/>
    </location>
</feature>
<feature type="compositionally biased region" description="Acidic residues" evidence="10">
    <location>
        <begin position="1393"/>
        <end position="1410"/>
    </location>
</feature>
<dbReference type="PROSITE" id="PS00518">
    <property type="entry name" value="ZF_RING_1"/>
    <property type="match status" value="1"/>
</dbReference>
<dbReference type="InterPro" id="IPR000330">
    <property type="entry name" value="SNF2_N"/>
</dbReference>
<dbReference type="GO" id="GO:0008270">
    <property type="term" value="F:zinc ion binding"/>
    <property type="evidence" value="ECO:0007669"/>
    <property type="project" value="UniProtKB-KW"/>
</dbReference>
<feature type="compositionally biased region" description="Basic and acidic residues" evidence="10">
    <location>
        <begin position="153"/>
        <end position="179"/>
    </location>
</feature>
<dbReference type="PROSITE" id="PS50089">
    <property type="entry name" value="ZF_RING_2"/>
    <property type="match status" value="1"/>
</dbReference>
<keyword evidence="7" id="KW-0862">Zinc</keyword>
<feature type="region of interest" description="Disordered" evidence="10">
    <location>
        <begin position="225"/>
        <end position="253"/>
    </location>
</feature>
<keyword evidence="4 9" id="KW-0863">Zinc-finger</keyword>
<dbReference type="OrthoDB" id="448448at2759"/>
<feature type="domain" description="RING-type" evidence="11">
    <location>
        <begin position="943"/>
        <end position="988"/>
    </location>
</feature>
<dbReference type="Gene3D" id="3.40.50.300">
    <property type="entry name" value="P-loop containing nucleotide triphosphate hydrolases"/>
    <property type="match status" value="1"/>
</dbReference>
<reference evidence="15" key="5">
    <citation type="submission" date="2018-04" db="UniProtKB">
        <authorList>
            <consortium name="EnsemblFungi"/>
        </authorList>
    </citation>
    <scope>IDENTIFICATION</scope>
    <source>
        <strain evidence="15">R3-111a-1</strain>
    </source>
</reference>
<feature type="region of interest" description="Disordered" evidence="10">
    <location>
        <begin position="1374"/>
        <end position="1494"/>
    </location>
</feature>
<feature type="domain" description="Helicase C-terminal" evidence="13">
    <location>
        <begin position="1083"/>
        <end position="1241"/>
    </location>
</feature>
<proteinExistence type="inferred from homology"/>
<dbReference type="PANTHER" id="PTHR45626">
    <property type="entry name" value="TRANSCRIPTION TERMINATION FACTOR 2-RELATED"/>
    <property type="match status" value="1"/>
</dbReference>
<protein>
    <recommendedName>
        <fullName evidence="17">DNA repair protein RAD5</fullName>
    </recommendedName>
</protein>
<feature type="compositionally biased region" description="Acidic residues" evidence="10">
    <location>
        <begin position="333"/>
        <end position="352"/>
    </location>
</feature>
<feature type="region of interest" description="Disordered" evidence="10">
    <location>
        <begin position="396"/>
        <end position="437"/>
    </location>
</feature>
<feature type="compositionally biased region" description="Basic and acidic residues" evidence="10">
    <location>
        <begin position="1475"/>
        <end position="1486"/>
    </location>
</feature>
<dbReference type="SUPFAM" id="SSF57850">
    <property type="entry name" value="RING/U-box"/>
    <property type="match status" value="1"/>
</dbReference>
<sequence>MELTPTVMVAGPPTADPASEGLDALTPVGDPVESEEDESMFVLDYIDLAGENEEDEPMSVDDQNDGNADENEHNDKTVVVNDAKATSQQPQDSGSEAEDPYELIFILEEEVPEGARKRMQENAKTRKQGDGQRVKREREDDEEDEDGSDDIQIIEKSELSAEALRRIKEPRLPSLKKEGQTNQTWHQQHDRTPAAIVIDDDELQWVKTLPRTSIPSTIIEIKEEDGGRQESMIKAEEGTSSSGGKGKAKADGTFTPVDGVEQALAANWGGSSAKTVMMRYLRQTSKLLELDAREKESGAVEVETFETRANLRKKVAETEIEVNRLLANRQENPDDEGEDDGSDTENPDDPDYVDQPAGSAPAPRRPRGRANEGRPATRKPQFVARSAKEWWARRYARSEEKGRKETDVVPDLFHAGSRESANGGKKGKRAAEPTDARDRQMLDMLRDQDPVAARAALGDIPMPGAITTTKKNELFDAMREEAANNAKPKTVEEEMKILRRASASFGRERCKAAAGLWELRWMKSRLYHHQLVGVHWMLGREFSPSGPHGGILADQMGLGKTVEMLAVITHNPGKPTLIVVPAAAVSQWQEEIRKHVEAMPVFDERNNRTNSKPLRVFQYKARGPNNDINQWSDADIVLVSYQEVARAYPSEEALRRISGMGLEGDEWRREMDKQLGQLYKVQFHRIVLDEAHAIKNINSRTSKACIHLPGKYRWALSGTPIHNSIEELLPYFKFLGADWALRDMEKFSKKYGRKPWQDNLNARLVAIVPTLMIRRRVDDKFVGQDLLRIPKTNQPVIIKVDLSVEERIIYKRVEHRFRDNISNSMKTDAEDGQGHGQKKMRTYFAYLTRLRQLVGHPFQIETTMRVDFTLEDIRHVRMELAQLGGQTPLYMQIRRWMDTEEDRKRREQEEEVGFGSGGFGGLFNMDRQLSRIESEKQLADVICRICYELHDEETRITECGHAFCFECIQNLVEDAGRRGRQAKCPACSAIITSHVVLGKEMSGAGLGGEINEPAGRDGGRRGDGKPPAKKARKENGLPGKGSDFYGVELRNTTTKSATFLRIAEMNENAVLPASAKTTAVKRKIIEWLKHYPNDKIIVFTHWVNLAQVIGHMLNSERIGFLYYFGAQSIFARRNAVAEFSKDDTPVRVLLASTKCGGQALNLTAANRVILVDLWWNSAVEQQAFGRVHRIGQTKETHFVKVVARNTIDERLLDMQNEKDVIIGRTMRDGQSLTETEILRLFGAEDDNVEGQEEGGEGDDEAGGSSSNKVKGKAKAKAGAKARARGRLRDVCDDDIDRGEILADSDTEPDTEARQRKPGKAAPRFQPYGERDSGEGSSGAAVMHGGGSDAGDEVVADAVWDEHADIDDETMQNLLLQAQLAGDASSVTDHGENEPLEEDDDEEDEDDDDDMDVAHGEEARGAAAGSTPHPADDTAAPAPAWVDADVAMQDQELRQPVAMGEEEGENAAEDVDMEQDSGHQVDGHYDEQQYGEDEN</sequence>
<evidence type="ECO:0000256" key="5">
    <source>
        <dbReference type="ARBA" id="ARBA00022801"/>
    </source>
</evidence>
<feature type="compositionally biased region" description="Acidic residues" evidence="10">
    <location>
        <begin position="50"/>
        <end position="69"/>
    </location>
</feature>
<dbReference type="GO" id="GO:0005634">
    <property type="term" value="C:nucleus"/>
    <property type="evidence" value="ECO:0007669"/>
    <property type="project" value="TreeGrafter"/>
</dbReference>
<keyword evidence="16" id="KW-1185">Reference proteome</keyword>
<dbReference type="GeneID" id="20343487"/>
<keyword evidence="6" id="KW-0347">Helicase</keyword>
<feature type="compositionally biased region" description="Acidic residues" evidence="10">
    <location>
        <begin position="1299"/>
        <end position="1309"/>
    </location>
</feature>
<evidence type="ECO:0000256" key="3">
    <source>
        <dbReference type="ARBA" id="ARBA00022741"/>
    </source>
</evidence>
<dbReference type="CDD" id="cd18008">
    <property type="entry name" value="DEXDc_SHPRH-like"/>
    <property type="match status" value="1"/>
</dbReference>
<evidence type="ECO:0000313" key="15">
    <source>
        <dbReference type="EnsemblFungi" id="EJT77926"/>
    </source>
</evidence>
<dbReference type="Pfam" id="PF00271">
    <property type="entry name" value="Helicase_C"/>
    <property type="match status" value="1"/>
</dbReference>
<dbReference type="GO" id="GO:0008094">
    <property type="term" value="F:ATP-dependent activity, acting on DNA"/>
    <property type="evidence" value="ECO:0007669"/>
    <property type="project" value="TreeGrafter"/>
</dbReference>
<dbReference type="InterPro" id="IPR001841">
    <property type="entry name" value="Znf_RING"/>
</dbReference>
<feature type="compositionally biased region" description="Basic and acidic residues" evidence="10">
    <location>
        <begin position="396"/>
        <end position="407"/>
    </location>
</feature>
<dbReference type="InterPro" id="IPR049730">
    <property type="entry name" value="SNF2/RAD54-like_C"/>
</dbReference>
<evidence type="ECO:0000256" key="2">
    <source>
        <dbReference type="ARBA" id="ARBA00022723"/>
    </source>
</evidence>
<reference evidence="14" key="3">
    <citation type="submission" date="2010-09" db="EMBL/GenBank/DDBJ databases">
        <title>Annotation of Gaeumannomyces graminis var. tritici R3-111a-1.</title>
        <authorList>
            <consortium name="The Broad Institute Genome Sequencing Platform"/>
            <person name="Ma L.-J."/>
            <person name="Dead R."/>
            <person name="Young S.K."/>
            <person name="Zeng Q."/>
            <person name="Gargeya S."/>
            <person name="Fitzgerald M."/>
            <person name="Haas B."/>
            <person name="Abouelleil A."/>
            <person name="Alvarado L."/>
            <person name="Arachchi H.M."/>
            <person name="Berlin A."/>
            <person name="Brown A."/>
            <person name="Chapman S.B."/>
            <person name="Chen Z."/>
            <person name="Dunbar C."/>
            <person name="Freedman E."/>
            <person name="Gearin G."/>
            <person name="Gellesch M."/>
            <person name="Goldberg J."/>
            <person name="Griggs A."/>
            <person name="Gujja S."/>
            <person name="Heiman D."/>
            <person name="Howarth C."/>
            <person name="Larson L."/>
            <person name="Lui A."/>
            <person name="MacDonald P.J.P."/>
            <person name="Mehta T."/>
            <person name="Montmayeur A."/>
            <person name="Murphy C."/>
            <person name="Neiman D."/>
            <person name="Pearson M."/>
            <person name="Priest M."/>
            <person name="Roberts A."/>
            <person name="Saif S."/>
            <person name="Shea T."/>
            <person name="Shenoy N."/>
            <person name="Sisk P."/>
            <person name="Stolte C."/>
            <person name="Sykes S."/>
            <person name="Yandava C."/>
            <person name="Wortman J."/>
            <person name="Nusbaum C."/>
            <person name="Birren B."/>
        </authorList>
    </citation>
    <scope>NUCLEOTIDE SEQUENCE</scope>
    <source>
        <strain evidence="14">R3-111a-1</strain>
    </source>
</reference>
<evidence type="ECO:0000256" key="6">
    <source>
        <dbReference type="ARBA" id="ARBA00022806"/>
    </source>
</evidence>
<dbReference type="InterPro" id="IPR013083">
    <property type="entry name" value="Znf_RING/FYVE/PHD"/>
</dbReference>
<dbReference type="SUPFAM" id="SSF52540">
    <property type="entry name" value="P-loop containing nucleoside triphosphate hydrolases"/>
    <property type="match status" value="2"/>
</dbReference>
<gene>
    <name evidence="15" type="primary">20343487</name>
    <name evidence="14" type="ORF">GGTG_03029</name>
</gene>
<accession>J3NP23</accession>
<dbReference type="Proteomes" id="UP000006039">
    <property type="component" value="Unassembled WGS sequence"/>
</dbReference>
<evidence type="ECO:0008006" key="17">
    <source>
        <dbReference type="Google" id="ProtNLM"/>
    </source>
</evidence>
<dbReference type="EnsemblFungi" id="EJT77926">
    <property type="protein sequence ID" value="EJT77926"/>
    <property type="gene ID" value="GGTG_03029"/>
</dbReference>
<evidence type="ECO:0000256" key="7">
    <source>
        <dbReference type="ARBA" id="ARBA00022833"/>
    </source>
</evidence>
<feature type="compositionally biased region" description="Acidic residues" evidence="10">
    <location>
        <begin position="1243"/>
        <end position="1261"/>
    </location>
</feature>
<dbReference type="GO" id="GO:0005524">
    <property type="term" value="F:ATP binding"/>
    <property type="evidence" value="ECO:0007669"/>
    <property type="project" value="UniProtKB-KW"/>
</dbReference>
<organism evidence="14">
    <name type="scientific">Gaeumannomyces tritici (strain R3-111a-1)</name>
    <name type="common">Wheat and barley take-all root rot fungus</name>
    <name type="synonym">Gaeumannomyces graminis var. tritici</name>
    <dbReference type="NCBI Taxonomy" id="644352"/>
    <lineage>
        <taxon>Eukaryota</taxon>
        <taxon>Fungi</taxon>
        <taxon>Dikarya</taxon>
        <taxon>Ascomycota</taxon>
        <taxon>Pezizomycotina</taxon>
        <taxon>Sordariomycetes</taxon>
        <taxon>Sordariomycetidae</taxon>
        <taxon>Magnaporthales</taxon>
        <taxon>Magnaporthaceae</taxon>
        <taxon>Gaeumannomyces</taxon>
    </lineage>
</organism>
<feature type="compositionally biased region" description="Basic and acidic residues" evidence="10">
    <location>
        <begin position="113"/>
        <end position="138"/>
    </location>
</feature>
<keyword evidence="5" id="KW-0378">Hydrolase</keyword>
<dbReference type="Pfam" id="PF00097">
    <property type="entry name" value="zf-C3HC4"/>
    <property type="match status" value="1"/>
</dbReference>
<evidence type="ECO:0000313" key="16">
    <source>
        <dbReference type="Proteomes" id="UP000006039"/>
    </source>
</evidence>
<feature type="region of interest" description="Disordered" evidence="10">
    <location>
        <begin position="1299"/>
        <end position="1362"/>
    </location>
</feature>
<comment type="similarity">
    <text evidence="1">Belongs to the SNF2/RAD54 helicase family.</text>
</comment>
<dbReference type="CDD" id="cd18793">
    <property type="entry name" value="SF2_C_SNF"/>
    <property type="match status" value="1"/>
</dbReference>
<dbReference type="RefSeq" id="XP_009219071.1">
    <property type="nucleotide sequence ID" value="XM_009220807.1"/>
</dbReference>
<dbReference type="InterPro" id="IPR001650">
    <property type="entry name" value="Helicase_C-like"/>
</dbReference>
<dbReference type="PROSITE" id="PS51192">
    <property type="entry name" value="HELICASE_ATP_BIND_1"/>
    <property type="match status" value="1"/>
</dbReference>
<feature type="compositionally biased region" description="Basic and acidic residues" evidence="10">
    <location>
        <begin position="1014"/>
        <end position="1026"/>
    </location>
</feature>